<dbReference type="RefSeq" id="WP_198868235.1">
    <property type="nucleotide sequence ID" value="NZ_CP066312.1"/>
</dbReference>
<dbReference type="Pfam" id="PF14281">
    <property type="entry name" value="PDDEXK_4"/>
    <property type="match status" value="1"/>
</dbReference>
<accession>A0AAQ0C1P7</accession>
<evidence type="ECO:0000313" key="1">
    <source>
        <dbReference type="EMBL" id="QQE91289.1"/>
    </source>
</evidence>
<geneLocation type="plasmid" evidence="1 2">
    <name>unnamed2</name>
</geneLocation>
<keyword evidence="1" id="KW-0614">Plasmid</keyword>
<dbReference type="Proteomes" id="UP000596192">
    <property type="component" value="Plasmid unnamed2"/>
</dbReference>
<reference evidence="1 2" key="1">
    <citation type="submission" date="2020-12" db="EMBL/GenBank/DDBJ databases">
        <title>Genomic Analysis and Response surface optimization of nitrogen-fixing conditions for A. chroococcum strain HR1, Isolation from rhizosphere soil.</title>
        <authorList>
            <person name="Li J."/>
            <person name="Yang H."/>
            <person name="Liu H."/>
            <person name="Wang C."/>
            <person name="Tian Y."/>
            <person name="Lu X.Y."/>
        </authorList>
    </citation>
    <scope>NUCLEOTIDE SEQUENCE [LARGE SCALE GENOMIC DNA]</scope>
    <source>
        <strain evidence="1 2">HR1</strain>
        <plasmid evidence="1 2">unnamed2</plasmid>
    </source>
</reference>
<gene>
    <name evidence="1" type="ORF">GKQ51_23625</name>
</gene>
<name>A0AAQ0C1P7_9GAMM</name>
<protein>
    <submittedName>
        <fullName evidence="1">PD-(D/E)XK nuclease family protein</fullName>
    </submittedName>
</protein>
<dbReference type="EMBL" id="CP066312">
    <property type="protein sequence ID" value="QQE91289.1"/>
    <property type="molecule type" value="Genomic_DNA"/>
</dbReference>
<organism evidence="1 2">
    <name type="scientific">Azotobacter chroococcum</name>
    <dbReference type="NCBI Taxonomy" id="353"/>
    <lineage>
        <taxon>Bacteria</taxon>
        <taxon>Pseudomonadati</taxon>
        <taxon>Pseudomonadota</taxon>
        <taxon>Gammaproteobacteria</taxon>
        <taxon>Pseudomonadales</taxon>
        <taxon>Pseudomonadaceae</taxon>
        <taxon>Azotobacter</taxon>
    </lineage>
</organism>
<dbReference type="AlphaFoldDB" id="A0AAQ0C1P7"/>
<dbReference type="InterPro" id="IPR029470">
    <property type="entry name" value="PDDEXK_4"/>
</dbReference>
<evidence type="ECO:0000313" key="2">
    <source>
        <dbReference type="Proteomes" id="UP000596192"/>
    </source>
</evidence>
<sequence>MSMLEVERLLVETSAWYAMEQKARKRFQARLAPDFGLLDYLRRDEMALSEYLALLLDPQGTHGQGDLYLRQFARLDAVHKHADWLESQLQTRLQLTTEFALPGGRRMDIYLHSTRFGLAIENKPWAADQDLQLHDYASYLNGLYRSGQWLLIYLCNEDISEQSLPASTDERLNSRVIQLTFYQLATWLEDCALQTQAPAVKVFVEAMARFVRERINGEMVMGSGEELAELVLGSEKHVRSAFLIAQQMQALKQQLLEDFIEHIHNELADLQVAYVWLDDTLAGGRSRYAGFHIQFSTEDSYLLRWAFDGTGYQSMHYGICIMDGASRSSASKARRAAINTSMCRLLGDEAHASGNWPWWTYDTRLGMQDSFPIHWGLDPDAWLMLRERGEQSFAGRVIQLARQVHAAVQQGELDLS</sequence>
<proteinExistence type="predicted"/>